<evidence type="ECO:0000259" key="5">
    <source>
        <dbReference type="PROSITE" id="PS50977"/>
    </source>
</evidence>
<dbReference type="PANTHER" id="PTHR30055:SF234">
    <property type="entry name" value="HTH-TYPE TRANSCRIPTIONAL REGULATOR BETI"/>
    <property type="match status" value="1"/>
</dbReference>
<evidence type="ECO:0000313" key="6">
    <source>
        <dbReference type="EMBL" id="SDF14214.1"/>
    </source>
</evidence>
<organism evidence="6 7">
    <name type="scientific">Streptomyces griseoaurantiacus</name>
    <dbReference type="NCBI Taxonomy" id="68213"/>
    <lineage>
        <taxon>Bacteria</taxon>
        <taxon>Bacillati</taxon>
        <taxon>Actinomycetota</taxon>
        <taxon>Actinomycetes</taxon>
        <taxon>Kitasatosporales</taxon>
        <taxon>Streptomycetaceae</taxon>
        <taxon>Streptomyces</taxon>
        <taxon>Streptomyces aurantiacus group</taxon>
    </lineage>
</organism>
<dbReference type="EMBL" id="FNAX01000006">
    <property type="protein sequence ID" value="SDF14214.1"/>
    <property type="molecule type" value="Genomic_DNA"/>
</dbReference>
<dbReference type="InterPro" id="IPR001647">
    <property type="entry name" value="HTH_TetR"/>
</dbReference>
<keyword evidence="3" id="KW-0804">Transcription</keyword>
<feature type="DNA-binding region" description="H-T-H motif" evidence="4">
    <location>
        <begin position="36"/>
        <end position="55"/>
    </location>
</feature>
<dbReference type="Proteomes" id="UP000198614">
    <property type="component" value="Unassembled WGS sequence"/>
</dbReference>
<dbReference type="GO" id="GO:0000976">
    <property type="term" value="F:transcription cis-regulatory region binding"/>
    <property type="evidence" value="ECO:0007669"/>
    <property type="project" value="TreeGrafter"/>
</dbReference>
<dbReference type="Pfam" id="PF21597">
    <property type="entry name" value="TetR_C_43"/>
    <property type="match status" value="1"/>
</dbReference>
<proteinExistence type="predicted"/>
<dbReference type="InterPro" id="IPR036271">
    <property type="entry name" value="Tet_transcr_reg_TetR-rel_C_sf"/>
</dbReference>
<dbReference type="SUPFAM" id="SSF48498">
    <property type="entry name" value="Tetracyclin repressor-like, C-terminal domain"/>
    <property type="match status" value="1"/>
</dbReference>
<dbReference type="InterPro" id="IPR009057">
    <property type="entry name" value="Homeodomain-like_sf"/>
</dbReference>
<evidence type="ECO:0000313" key="7">
    <source>
        <dbReference type="Proteomes" id="UP000198614"/>
    </source>
</evidence>
<evidence type="ECO:0000256" key="2">
    <source>
        <dbReference type="ARBA" id="ARBA00023125"/>
    </source>
</evidence>
<dbReference type="OrthoDB" id="63332at2"/>
<protein>
    <submittedName>
        <fullName evidence="6">Transcriptional regulator, TetR family</fullName>
    </submittedName>
</protein>
<dbReference type="InterPro" id="IPR049445">
    <property type="entry name" value="TetR_SbtR-like_C"/>
</dbReference>
<dbReference type="Pfam" id="PF00440">
    <property type="entry name" value="TetR_N"/>
    <property type="match status" value="1"/>
</dbReference>
<feature type="domain" description="HTH tetR-type" evidence="5">
    <location>
        <begin position="15"/>
        <end position="73"/>
    </location>
</feature>
<dbReference type="GO" id="GO:0003700">
    <property type="term" value="F:DNA-binding transcription factor activity"/>
    <property type="evidence" value="ECO:0007669"/>
    <property type="project" value="TreeGrafter"/>
</dbReference>
<evidence type="ECO:0000256" key="1">
    <source>
        <dbReference type="ARBA" id="ARBA00023015"/>
    </source>
</evidence>
<reference evidence="6 7" key="1">
    <citation type="submission" date="2016-10" db="EMBL/GenBank/DDBJ databases">
        <authorList>
            <person name="de Groot N.N."/>
        </authorList>
    </citation>
    <scope>NUCLEOTIDE SEQUENCE [LARGE SCALE GENOMIC DNA]</scope>
    <source>
        <strain evidence="6 7">CGMCC 4.1859</strain>
    </source>
</reference>
<dbReference type="InterPro" id="IPR050109">
    <property type="entry name" value="HTH-type_TetR-like_transc_reg"/>
</dbReference>
<keyword evidence="1" id="KW-0805">Transcription regulation</keyword>
<accession>A0A1G7INU4</accession>
<evidence type="ECO:0000256" key="4">
    <source>
        <dbReference type="PROSITE-ProRule" id="PRU00335"/>
    </source>
</evidence>
<gene>
    <name evidence="6" type="ORF">SAMN05216260_106107</name>
</gene>
<dbReference type="PROSITE" id="PS50977">
    <property type="entry name" value="HTH_TETR_2"/>
    <property type="match status" value="1"/>
</dbReference>
<evidence type="ECO:0000256" key="3">
    <source>
        <dbReference type="ARBA" id="ARBA00023163"/>
    </source>
</evidence>
<keyword evidence="2 4" id="KW-0238">DNA-binding</keyword>
<dbReference type="AlphaFoldDB" id="A0A1G7INU4"/>
<dbReference type="Gene3D" id="1.10.357.10">
    <property type="entry name" value="Tetracycline Repressor, domain 2"/>
    <property type="match status" value="2"/>
</dbReference>
<dbReference type="SUPFAM" id="SSF46689">
    <property type="entry name" value="Homeodomain-like"/>
    <property type="match status" value="1"/>
</dbReference>
<sequence length="187" mass="19743">MPPARPRRAPRSDARENRARLVESARAAFHDDTSASLASIAKAAGVGQGTLYRHFSGREELLLAVHEAEAAALAGAAPALLEEHEPLLALRLWLERLAEEGGRYGRCHPQLVDALGRLLAAGRAAGRIRADATAEEVLLLGSSLWGTAGPVPGEAEPGAEAVLQERRSRMLTLLLDGLRAGTGPQDG</sequence>
<name>A0A1G7INU4_9ACTN</name>
<dbReference type="PANTHER" id="PTHR30055">
    <property type="entry name" value="HTH-TYPE TRANSCRIPTIONAL REGULATOR RUTR"/>
    <property type="match status" value="1"/>
</dbReference>